<protein>
    <submittedName>
        <fullName evidence="2">Uncharacterized protein</fullName>
    </submittedName>
</protein>
<organism evidence="2">
    <name type="scientific">marine sediment metagenome</name>
    <dbReference type="NCBI Taxonomy" id="412755"/>
    <lineage>
        <taxon>unclassified sequences</taxon>
        <taxon>metagenomes</taxon>
        <taxon>ecological metagenomes</taxon>
    </lineage>
</organism>
<dbReference type="EMBL" id="LAZR01016833">
    <property type="protein sequence ID" value="KKM02813.1"/>
    <property type="molecule type" value="Genomic_DNA"/>
</dbReference>
<accession>A0A0F9JV52</accession>
<proteinExistence type="predicted"/>
<keyword evidence="1" id="KW-0812">Transmembrane</keyword>
<gene>
    <name evidence="2" type="ORF">LCGC14_1780700</name>
</gene>
<sequence>MPTNLPLPLKLLLFLPLLPLLPLLLLFLALPVLIAAAAATGPLLSVPLDATGWGKWLAVLGLYDLVFALLAYALFDFLMED</sequence>
<keyword evidence="1" id="KW-1133">Transmembrane helix</keyword>
<comment type="caution">
    <text evidence="2">The sequence shown here is derived from an EMBL/GenBank/DDBJ whole genome shotgun (WGS) entry which is preliminary data.</text>
</comment>
<evidence type="ECO:0000256" key="1">
    <source>
        <dbReference type="SAM" id="Phobius"/>
    </source>
</evidence>
<feature type="transmembrane region" description="Helical" evidence="1">
    <location>
        <begin position="53"/>
        <end position="75"/>
    </location>
</feature>
<evidence type="ECO:0000313" key="2">
    <source>
        <dbReference type="EMBL" id="KKM02813.1"/>
    </source>
</evidence>
<dbReference type="AlphaFoldDB" id="A0A0F9JV52"/>
<keyword evidence="1" id="KW-0472">Membrane</keyword>
<name>A0A0F9JV52_9ZZZZ</name>
<reference evidence="2" key="1">
    <citation type="journal article" date="2015" name="Nature">
        <title>Complex archaea that bridge the gap between prokaryotes and eukaryotes.</title>
        <authorList>
            <person name="Spang A."/>
            <person name="Saw J.H."/>
            <person name="Jorgensen S.L."/>
            <person name="Zaremba-Niedzwiedzka K."/>
            <person name="Martijn J."/>
            <person name="Lind A.E."/>
            <person name="van Eijk R."/>
            <person name="Schleper C."/>
            <person name="Guy L."/>
            <person name="Ettema T.J."/>
        </authorList>
    </citation>
    <scope>NUCLEOTIDE SEQUENCE</scope>
</reference>